<dbReference type="InterPro" id="IPR005735">
    <property type="entry name" value="Znf_LSD1"/>
</dbReference>
<dbReference type="EMBL" id="CM026422">
    <property type="protein sequence ID" value="KAG0585796.1"/>
    <property type="molecule type" value="Genomic_DNA"/>
</dbReference>
<dbReference type="OrthoDB" id="3223806at2759"/>
<dbReference type="InterPro" id="IPR050452">
    <property type="entry name" value="Metacaspase"/>
</dbReference>
<comment type="caution">
    <text evidence="4">The sequence shown here is derived from an EMBL/GenBank/DDBJ whole genome shotgun (WGS) entry which is preliminary data.</text>
</comment>
<dbReference type="GO" id="GO:0006508">
    <property type="term" value="P:proteolysis"/>
    <property type="evidence" value="ECO:0007669"/>
    <property type="project" value="InterPro"/>
</dbReference>
<dbReference type="GO" id="GO:0004197">
    <property type="term" value="F:cysteine-type endopeptidase activity"/>
    <property type="evidence" value="ECO:0007669"/>
    <property type="project" value="InterPro"/>
</dbReference>
<name>A0A8T0ISP7_CERPU</name>
<dbReference type="InterPro" id="IPR011600">
    <property type="entry name" value="Pept_C14_caspase"/>
</dbReference>
<keyword evidence="5" id="KW-1185">Reference proteome</keyword>
<dbReference type="Gene3D" id="3.40.50.12660">
    <property type="match status" value="1"/>
</dbReference>
<evidence type="ECO:0000313" key="5">
    <source>
        <dbReference type="Proteomes" id="UP000822688"/>
    </source>
</evidence>
<dbReference type="Pfam" id="PF00656">
    <property type="entry name" value="Peptidase_C14"/>
    <property type="match status" value="1"/>
</dbReference>
<evidence type="ECO:0000259" key="2">
    <source>
        <dbReference type="Pfam" id="PF00656"/>
    </source>
</evidence>
<dbReference type="AlphaFoldDB" id="A0A8T0ISP7"/>
<evidence type="ECO:0000259" key="3">
    <source>
        <dbReference type="Pfam" id="PF06943"/>
    </source>
</evidence>
<dbReference type="Pfam" id="PF06943">
    <property type="entry name" value="zf-LSD1"/>
    <property type="match status" value="1"/>
</dbReference>
<dbReference type="NCBIfam" id="TIGR01053">
    <property type="entry name" value="LSD1"/>
    <property type="match status" value="1"/>
</dbReference>
<comment type="similarity">
    <text evidence="1">Belongs to the peptidase C14B family.</text>
</comment>
<evidence type="ECO:0000256" key="1">
    <source>
        <dbReference type="ARBA" id="ARBA00009005"/>
    </source>
</evidence>
<organism evidence="4 5">
    <name type="scientific">Ceratodon purpureus</name>
    <name type="common">Fire moss</name>
    <name type="synonym">Dicranum purpureum</name>
    <dbReference type="NCBI Taxonomy" id="3225"/>
    <lineage>
        <taxon>Eukaryota</taxon>
        <taxon>Viridiplantae</taxon>
        <taxon>Streptophyta</taxon>
        <taxon>Embryophyta</taxon>
        <taxon>Bryophyta</taxon>
        <taxon>Bryophytina</taxon>
        <taxon>Bryopsida</taxon>
        <taxon>Dicranidae</taxon>
        <taxon>Pseudoditrichales</taxon>
        <taxon>Ditrichaceae</taxon>
        <taxon>Ceratodon</taxon>
    </lineage>
</organism>
<protein>
    <recommendedName>
        <fullName evidence="6">Metacaspase-1</fullName>
    </recommendedName>
</protein>
<dbReference type="Proteomes" id="UP000822688">
    <property type="component" value="Chromosome 2"/>
</dbReference>
<dbReference type="PANTHER" id="PTHR48104">
    <property type="entry name" value="METACASPASE-4"/>
    <property type="match status" value="1"/>
</dbReference>
<proteinExistence type="inferred from homology"/>
<sequence>MSGMLVNCGGCRTQLVLPPGARSIQCALCRHVTPIAYDRASPAAALTAPQVPHPYANTSQHPQYTPTPPNVHGQKKAVLCGINYMYSRHQLKGCINDSKCMKHMLMTKFNFPEASILMLTEEQTNPTMKPTRYNMHMAMVWLVQGCNAGDSLVFHYSGHGSQQRDYSGEELDGMNETLCPIDFETAGMIDDNEINSTLVKPLPHGVRLHAIIDACHSGTVLDLPWLCRFNRYGQFTWEDHRPRSGVWKGTNGGLAYSFSGCDDHQTSADTSALSKVTNTGAMTFCFIQAIERGHAQTYGSVLCAMRDAIRSTNVNSGMGAGPVTSLLQMLASGGSMLPSTGGLTQEPQLTSATMFDINTPFYL</sequence>
<feature type="domain" description="Zinc finger LSD1-type" evidence="3">
    <location>
        <begin position="8"/>
        <end position="32"/>
    </location>
</feature>
<feature type="domain" description="Peptidase C14 caspase" evidence="2">
    <location>
        <begin position="75"/>
        <end position="354"/>
    </location>
</feature>
<evidence type="ECO:0000313" key="4">
    <source>
        <dbReference type="EMBL" id="KAG0585796.1"/>
    </source>
</evidence>
<gene>
    <name evidence="4" type="ORF">KC19_2G039800</name>
</gene>
<dbReference type="GO" id="GO:0005737">
    <property type="term" value="C:cytoplasm"/>
    <property type="evidence" value="ECO:0007669"/>
    <property type="project" value="TreeGrafter"/>
</dbReference>
<accession>A0A8T0ISP7</accession>
<reference evidence="4" key="1">
    <citation type="submission" date="2020-06" db="EMBL/GenBank/DDBJ databases">
        <title>WGS assembly of Ceratodon purpureus strain R40.</title>
        <authorList>
            <person name="Carey S.B."/>
            <person name="Jenkins J."/>
            <person name="Shu S."/>
            <person name="Lovell J.T."/>
            <person name="Sreedasyam A."/>
            <person name="Maumus F."/>
            <person name="Tiley G.P."/>
            <person name="Fernandez-Pozo N."/>
            <person name="Barry K."/>
            <person name="Chen C."/>
            <person name="Wang M."/>
            <person name="Lipzen A."/>
            <person name="Daum C."/>
            <person name="Saski C.A."/>
            <person name="Payton A.C."/>
            <person name="Mcbreen J.C."/>
            <person name="Conrad R.E."/>
            <person name="Kollar L.M."/>
            <person name="Olsson S."/>
            <person name="Huttunen S."/>
            <person name="Landis J.B."/>
            <person name="Wickett N.J."/>
            <person name="Johnson M.G."/>
            <person name="Rensing S.A."/>
            <person name="Grimwood J."/>
            <person name="Schmutz J."/>
            <person name="Mcdaniel S.F."/>
        </authorList>
    </citation>
    <scope>NUCLEOTIDE SEQUENCE</scope>
    <source>
        <strain evidence="4">R40</strain>
    </source>
</reference>
<dbReference type="PANTHER" id="PTHR48104:SF30">
    <property type="entry name" value="METACASPASE-1"/>
    <property type="match status" value="1"/>
</dbReference>
<evidence type="ECO:0008006" key="6">
    <source>
        <dbReference type="Google" id="ProtNLM"/>
    </source>
</evidence>